<evidence type="ECO:0000259" key="1">
    <source>
        <dbReference type="PROSITE" id="PS51160"/>
    </source>
</evidence>
<feature type="non-terminal residue" evidence="2">
    <location>
        <position position="31"/>
    </location>
</feature>
<dbReference type="InterPro" id="IPR001792">
    <property type="entry name" value="Acylphosphatase-like_dom"/>
</dbReference>
<evidence type="ECO:0000313" key="2">
    <source>
        <dbReference type="EMBL" id="SVB93139.1"/>
    </source>
</evidence>
<feature type="domain" description="Acylphosphatase-like" evidence="1">
    <location>
        <begin position="3"/>
        <end position="31"/>
    </location>
</feature>
<organism evidence="2">
    <name type="scientific">marine metagenome</name>
    <dbReference type="NCBI Taxonomy" id="408172"/>
    <lineage>
        <taxon>unclassified sequences</taxon>
        <taxon>metagenomes</taxon>
        <taxon>ecological metagenomes</taxon>
    </lineage>
</organism>
<dbReference type="Pfam" id="PF00708">
    <property type="entry name" value="Acylphosphatase"/>
    <property type="match status" value="1"/>
</dbReference>
<dbReference type="InterPro" id="IPR017968">
    <property type="entry name" value="Acylphosphatase_CS"/>
</dbReference>
<gene>
    <name evidence="2" type="ORF">METZ01_LOCUS245993</name>
</gene>
<dbReference type="PROSITE" id="PS00150">
    <property type="entry name" value="ACYLPHOSPHATASE_1"/>
    <property type="match status" value="1"/>
</dbReference>
<dbReference type="Gene3D" id="3.30.70.100">
    <property type="match status" value="1"/>
</dbReference>
<dbReference type="EMBL" id="UINC01064452">
    <property type="protein sequence ID" value="SVB93139.1"/>
    <property type="molecule type" value="Genomic_DNA"/>
</dbReference>
<proteinExistence type="predicted"/>
<dbReference type="SUPFAM" id="SSF54975">
    <property type="entry name" value="Acylphosphatase/BLUF domain-like"/>
    <property type="match status" value="1"/>
</dbReference>
<accession>A0A382I1E4</accession>
<dbReference type="InterPro" id="IPR036046">
    <property type="entry name" value="Acylphosphatase-like_dom_sf"/>
</dbReference>
<sequence>MFKIRVLVSGDVQGVWFRISTQDKANELGLT</sequence>
<name>A0A382I1E4_9ZZZZ</name>
<protein>
    <recommendedName>
        <fullName evidence="1">Acylphosphatase-like domain-containing protein</fullName>
    </recommendedName>
</protein>
<reference evidence="2" key="1">
    <citation type="submission" date="2018-05" db="EMBL/GenBank/DDBJ databases">
        <authorList>
            <person name="Lanie J.A."/>
            <person name="Ng W.-L."/>
            <person name="Kazmierczak K.M."/>
            <person name="Andrzejewski T.M."/>
            <person name="Davidsen T.M."/>
            <person name="Wayne K.J."/>
            <person name="Tettelin H."/>
            <person name="Glass J.I."/>
            <person name="Rusch D."/>
            <person name="Podicherti R."/>
            <person name="Tsui H.-C.T."/>
            <person name="Winkler M.E."/>
        </authorList>
    </citation>
    <scope>NUCLEOTIDE SEQUENCE</scope>
</reference>
<dbReference type="AlphaFoldDB" id="A0A382I1E4"/>
<dbReference type="PROSITE" id="PS51160">
    <property type="entry name" value="ACYLPHOSPHATASE_3"/>
    <property type="match status" value="1"/>
</dbReference>